<reference evidence="2" key="1">
    <citation type="journal article" date="2015" name="Nature">
        <title>Complex archaea that bridge the gap between prokaryotes and eukaryotes.</title>
        <authorList>
            <person name="Spang A."/>
            <person name="Saw J.H."/>
            <person name="Jorgensen S.L."/>
            <person name="Zaremba-Niedzwiedzka K."/>
            <person name="Martijn J."/>
            <person name="Lind A.E."/>
            <person name="van Eijk R."/>
            <person name="Schleper C."/>
            <person name="Guy L."/>
            <person name="Ettema T.J."/>
        </authorList>
    </citation>
    <scope>NUCLEOTIDE SEQUENCE</scope>
</reference>
<accession>A0A0F9G9L8</accession>
<gene>
    <name evidence="2" type="ORF">LCGC14_2210510</name>
</gene>
<name>A0A0F9G9L8_9ZZZZ</name>
<dbReference type="Pfam" id="PF13476">
    <property type="entry name" value="AAA_23"/>
    <property type="match status" value="1"/>
</dbReference>
<protein>
    <recommendedName>
        <fullName evidence="1">Rad50/SbcC-type AAA domain-containing protein</fullName>
    </recommendedName>
</protein>
<comment type="caution">
    <text evidence="2">The sequence shown here is derived from an EMBL/GenBank/DDBJ whole genome shotgun (WGS) entry which is preliminary data.</text>
</comment>
<dbReference type="EMBL" id="LAZR01029324">
    <property type="protein sequence ID" value="KKL59912.1"/>
    <property type="molecule type" value="Genomic_DNA"/>
</dbReference>
<sequence>MEQTYRIANLQIENIKKIKAIDITPAKDLVVIEGENKAGKTSIMDS</sequence>
<evidence type="ECO:0000259" key="1">
    <source>
        <dbReference type="Pfam" id="PF13476"/>
    </source>
</evidence>
<proteinExistence type="predicted"/>
<evidence type="ECO:0000313" key="2">
    <source>
        <dbReference type="EMBL" id="KKL59912.1"/>
    </source>
</evidence>
<organism evidence="2">
    <name type="scientific">marine sediment metagenome</name>
    <dbReference type="NCBI Taxonomy" id="412755"/>
    <lineage>
        <taxon>unclassified sequences</taxon>
        <taxon>metagenomes</taxon>
        <taxon>ecological metagenomes</taxon>
    </lineage>
</organism>
<dbReference type="InterPro" id="IPR038729">
    <property type="entry name" value="Rad50/SbcC_AAA"/>
</dbReference>
<dbReference type="GO" id="GO:0016887">
    <property type="term" value="F:ATP hydrolysis activity"/>
    <property type="evidence" value="ECO:0007669"/>
    <property type="project" value="InterPro"/>
</dbReference>
<feature type="non-terminal residue" evidence="2">
    <location>
        <position position="46"/>
    </location>
</feature>
<dbReference type="Gene3D" id="3.40.50.300">
    <property type="entry name" value="P-loop containing nucleotide triphosphate hydrolases"/>
    <property type="match status" value="1"/>
</dbReference>
<feature type="domain" description="Rad50/SbcC-type AAA" evidence="1">
    <location>
        <begin position="10"/>
        <end position="45"/>
    </location>
</feature>
<dbReference type="InterPro" id="IPR027417">
    <property type="entry name" value="P-loop_NTPase"/>
</dbReference>
<dbReference type="AlphaFoldDB" id="A0A0F9G9L8"/>
<dbReference type="GO" id="GO:0006302">
    <property type="term" value="P:double-strand break repair"/>
    <property type="evidence" value="ECO:0007669"/>
    <property type="project" value="InterPro"/>
</dbReference>
<dbReference type="SUPFAM" id="SSF52540">
    <property type="entry name" value="P-loop containing nucleoside triphosphate hydrolases"/>
    <property type="match status" value="1"/>
</dbReference>